<keyword evidence="6 16" id="KW-0347">Helicase</keyword>
<dbReference type="GO" id="GO:0000725">
    <property type="term" value="P:recombinational repair"/>
    <property type="evidence" value="ECO:0007669"/>
    <property type="project" value="TreeGrafter"/>
</dbReference>
<dbReference type="Gene3D" id="3.40.50.300">
    <property type="entry name" value="P-loop containing nucleotide triphosphate hydrolases"/>
    <property type="match status" value="3"/>
</dbReference>
<evidence type="ECO:0000256" key="15">
    <source>
        <dbReference type="ARBA" id="ARBA00048988"/>
    </source>
</evidence>
<proteinExistence type="inferred from homology"/>
<dbReference type="GO" id="GO:0005524">
    <property type="term" value="F:ATP binding"/>
    <property type="evidence" value="ECO:0007669"/>
    <property type="project" value="UniProtKB-UniRule"/>
</dbReference>
<comment type="caution">
    <text evidence="19">The sequence shown here is derived from an EMBL/GenBank/DDBJ whole genome shotgun (WGS) entry which is preliminary data.</text>
</comment>
<evidence type="ECO:0000256" key="11">
    <source>
        <dbReference type="ARBA" id="ARBA00023204"/>
    </source>
</evidence>
<keyword evidence="3 16" id="KW-0547">Nucleotide-binding</keyword>
<dbReference type="Pfam" id="PF13361">
    <property type="entry name" value="UvrD_C"/>
    <property type="match status" value="1"/>
</dbReference>
<keyword evidence="11" id="KW-0234">DNA repair</keyword>
<dbReference type="GO" id="GO:0046872">
    <property type="term" value="F:metal ion binding"/>
    <property type="evidence" value="ECO:0007669"/>
    <property type="project" value="UniProtKB-KW"/>
</dbReference>
<evidence type="ECO:0000313" key="20">
    <source>
        <dbReference type="Proteomes" id="UP000030445"/>
    </source>
</evidence>
<evidence type="ECO:0000256" key="10">
    <source>
        <dbReference type="ARBA" id="ARBA00023125"/>
    </source>
</evidence>
<dbReference type="Gene3D" id="1.10.486.10">
    <property type="entry name" value="PCRA, domain 4"/>
    <property type="match status" value="1"/>
</dbReference>
<evidence type="ECO:0000256" key="14">
    <source>
        <dbReference type="ARBA" id="ARBA00034808"/>
    </source>
</evidence>
<dbReference type="RefSeq" id="WP_032527471.1">
    <property type="nucleotide sequence ID" value="NZ_CP138951.1"/>
</dbReference>
<dbReference type="GO" id="GO:0003677">
    <property type="term" value="F:DNA binding"/>
    <property type="evidence" value="ECO:0007669"/>
    <property type="project" value="UniProtKB-KW"/>
</dbReference>
<dbReference type="InterPro" id="IPR014017">
    <property type="entry name" value="DNA_helicase_UvrD-like_C"/>
</dbReference>
<sequence length="1209" mass="142353">MDINQIKLDNKFKLIEASAGTGKSFTLAHLVLRNVLEKKFKPDEILLLSFTKNTCSELREKILSRFKNLKLFLQNENLSQLDNTLKDWYLKFKDKEDSKEKIISEIENFINEIYKLKVTTFHAFCNNIIDEYSIEIGLTQDPCIENNKDNLYKDVIDNLWIDDFLNLHPELISAVSKKKISSRFGSRLNKSFFLGILKNIDQENICKFKINNKYKIINITSYLNEFLYFAWNEFCVEWNKNGKELFLQLIELGKLIKDCGGKSQIYSAKPRNDKFNQIICWIDEINKRLDSKNVIGCVFDISNDYDLLFKYFYKENISKEINKNNLKLDFSKFNLLQDKIYKIKEGFYTEFVRIFTQLAYIKLIESKKRFSIFNFNDLIKTVENKFLDSELSNNSTLSQIQKRFKCVLVDEFQDTDNIQWNLIKKFFNTNNHFLLCVGDPKQAIYKFRGGDIETYLDARSNAIEVFNLTDNYRSSKKLLDLINKIYKNGLKKSELNYRKLTSRINENINSDFKFKAPFEIVEFSKKDNDIEDIVTRYIVNFILNNKEIDINKIAILTLNNSQCLDLKNKLLQFNLPCKIQNKQNVFDTEASSLLFLFIECLLHPRLYKNITLLAASKIIEIDLEELVDYGISNKLEILINQCITWSKELREKGFLNIVNEILIDYKSSSILQDSDLNSDLFQLSEIVEIELINNDFNLNKVFKWYKNQLDHSLRICTGEDFSKKDYNPQNGINLYTIHSSKGLEFEIVLCPYLSIISNKSSKIKGPIWKSNFDRNIYINISNNYEKVEKFKLKEEIDLLKESERLIYVALTRSKYKLIVFNDLEDKNNILNNDLLSNLENINIYKSTFEDIIDKDKIKEIFAKFQIKGLNNNLWKIDKFNKKISKKSTSDQLISYSSYSSWIRKDKNIDAAINQYKDYEDNISIIKESNFTKSNNYPNYFSHPNPLSEFPKGTIAGTCLHKIIERFEFRNDNNQELIDLIIEELNFHQIDTSLAFKVKDAILRIINISLGSELQNKKLVDIPNKSLLKEVKYDLTLSYEGRYLNSQDISKCFLLDQQYEFGEEYANKINDLTIMNKGFHSGCIDCVFPVGNTLEDSKWWVIDWKSNFISGRDKSDCLPINYDYENMRNEMIKHHYPLQSHLYLLALHRLLKWRFKNYQPHQHLGGYIYLFLKGLPDFELFEKSNSKDISPGVFISKAPLKRINYLDNLF</sequence>
<dbReference type="InterPro" id="IPR011604">
    <property type="entry name" value="PDDEXK-like_dom_sf"/>
</dbReference>
<evidence type="ECO:0000256" key="5">
    <source>
        <dbReference type="ARBA" id="ARBA00022801"/>
    </source>
</evidence>
<evidence type="ECO:0000259" key="17">
    <source>
        <dbReference type="PROSITE" id="PS51198"/>
    </source>
</evidence>
<dbReference type="GO" id="GO:0008854">
    <property type="term" value="F:exodeoxyribonuclease V activity"/>
    <property type="evidence" value="ECO:0007669"/>
    <property type="project" value="InterPro"/>
</dbReference>
<name>A0A0A2A7Q4_PROMR</name>
<accession>A0A0A2A7Q4</accession>
<keyword evidence="10" id="KW-0238">DNA-binding</keyword>
<dbReference type="Gene3D" id="3.90.320.10">
    <property type="match status" value="1"/>
</dbReference>
<dbReference type="InterPro" id="IPR011335">
    <property type="entry name" value="Restrct_endonuc-II-like"/>
</dbReference>
<dbReference type="GO" id="GO:0005829">
    <property type="term" value="C:cytosol"/>
    <property type="evidence" value="ECO:0007669"/>
    <property type="project" value="TreeGrafter"/>
</dbReference>
<evidence type="ECO:0000256" key="3">
    <source>
        <dbReference type="ARBA" id="ARBA00022741"/>
    </source>
</evidence>
<evidence type="ECO:0000259" key="18">
    <source>
        <dbReference type="PROSITE" id="PS51217"/>
    </source>
</evidence>
<dbReference type="GO" id="GO:0009338">
    <property type="term" value="C:exodeoxyribonuclease V complex"/>
    <property type="evidence" value="ECO:0007669"/>
    <property type="project" value="TreeGrafter"/>
</dbReference>
<dbReference type="Gene3D" id="1.10.3170.10">
    <property type="entry name" value="Recbcd, chain B, domain 2"/>
    <property type="match status" value="1"/>
</dbReference>
<dbReference type="Proteomes" id="UP000030445">
    <property type="component" value="Unassembled WGS sequence"/>
</dbReference>
<comment type="catalytic activity">
    <reaction evidence="13">
        <text>Couples ATP hydrolysis with the unwinding of duplex DNA by translocating in the 3'-5' direction.</text>
        <dbReference type="EC" id="5.6.2.4"/>
    </reaction>
</comment>
<evidence type="ECO:0000256" key="16">
    <source>
        <dbReference type="PROSITE-ProRule" id="PRU00560"/>
    </source>
</evidence>
<dbReference type="InterPro" id="IPR004586">
    <property type="entry name" value="RecB"/>
</dbReference>
<keyword evidence="9" id="KW-0460">Magnesium</keyword>
<dbReference type="SUPFAM" id="SSF52540">
    <property type="entry name" value="P-loop containing nucleoside triphosphate hydrolases"/>
    <property type="match status" value="1"/>
</dbReference>
<dbReference type="PANTHER" id="PTHR11070:SF23">
    <property type="entry name" value="RECBCD ENZYME SUBUNIT RECB"/>
    <property type="match status" value="1"/>
</dbReference>
<dbReference type="GO" id="GO:0016887">
    <property type="term" value="F:ATP hydrolysis activity"/>
    <property type="evidence" value="ECO:0007669"/>
    <property type="project" value="RHEA"/>
</dbReference>
<organism evidence="19 20">
    <name type="scientific">Prochlorococcus marinus str. MIT 9302</name>
    <dbReference type="NCBI Taxonomy" id="74545"/>
    <lineage>
        <taxon>Bacteria</taxon>
        <taxon>Bacillati</taxon>
        <taxon>Cyanobacteriota</taxon>
        <taxon>Cyanophyceae</taxon>
        <taxon>Synechococcales</taxon>
        <taxon>Prochlorococcaceae</taxon>
        <taxon>Prochlorococcus</taxon>
    </lineage>
</organism>
<keyword evidence="4" id="KW-0227">DNA damage</keyword>
<evidence type="ECO:0000256" key="4">
    <source>
        <dbReference type="ARBA" id="ARBA00022763"/>
    </source>
</evidence>
<keyword evidence="8 16" id="KW-0067">ATP-binding</keyword>
<dbReference type="STRING" id="74545.EU96_1879"/>
<dbReference type="SUPFAM" id="SSF52980">
    <property type="entry name" value="Restriction endonuclease-like"/>
    <property type="match status" value="1"/>
</dbReference>
<evidence type="ECO:0000256" key="7">
    <source>
        <dbReference type="ARBA" id="ARBA00022839"/>
    </source>
</evidence>
<evidence type="ECO:0000313" key="19">
    <source>
        <dbReference type="EMBL" id="KGF96453.1"/>
    </source>
</evidence>
<protein>
    <recommendedName>
        <fullName evidence="14">DNA 3'-5' helicase</fullName>
        <ecNumber evidence="14">5.6.2.4</ecNumber>
    </recommendedName>
</protein>
<dbReference type="eggNOG" id="COG1074">
    <property type="taxonomic scope" value="Bacteria"/>
</dbReference>
<evidence type="ECO:0000256" key="12">
    <source>
        <dbReference type="ARBA" id="ARBA00023235"/>
    </source>
</evidence>
<evidence type="ECO:0000256" key="1">
    <source>
        <dbReference type="ARBA" id="ARBA00022722"/>
    </source>
</evidence>
<dbReference type="InterPro" id="IPR014016">
    <property type="entry name" value="UvrD-like_ATP-bd"/>
</dbReference>
<evidence type="ECO:0000256" key="8">
    <source>
        <dbReference type="ARBA" id="ARBA00022840"/>
    </source>
</evidence>
<gene>
    <name evidence="19" type="ORF">EU96_1879</name>
</gene>
<keyword evidence="1" id="KW-0540">Nuclease</keyword>
<dbReference type="HAMAP" id="MF_01485">
    <property type="entry name" value="RecB"/>
    <property type="match status" value="1"/>
</dbReference>
<dbReference type="EMBL" id="JNAM01000012">
    <property type="protein sequence ID" value="KGF96453.1"/>
    <property type="molecule type" value="Genomic_DNA"/>
</dbReference>
<evidence type="ECO:0000256" key="13">
    <source>
        <dbReference type="ARBA" id="ARBA00034617"/>
    </source>
</evidence>
<keyword evidence="12" id="KW-0413">Isomerase</keyword>
<evidence type="ECO:0000256" key="2">
    <source>
        <dbReference type="ARBA" id="ARBA00022723"/>
    </source>
</evidence>
<dbReference type="Pfam" id="PF00580">
    <property type="entry name" value="UvrD-helicase"/>
    <property type="match status" value="1"/>
</dbReference>
<keyword evidence="2" id="KW-0479">Metal-binding</keyword>
<dbReference type="GO" id="GO:0043138">
    <property type="term" value="F:3'-5' DNA helicase activity"/>
    <property type="evidence" value="ECO:0007669"/>
    <property type="project" value="UniProtKB-EC"/>
</dbReference>
<evidence type="ECO:0000256" key="9">
    <source>
        <dbReference type="ARBA" id="ARBA00022842"/>
    </source>
</evidence>
<dbReference type="EC" id="5.6.2.4" evidence="14"/>
<comment type="catalytic activity">
    <reaction evidence="15">
        <text>ATP + H2O = ADP + phosphate + H(+)</text>
        <dbReference type="Rhea" id="RHEA:13065"/>
        <dbReference type="ChEBI" id="CHEBI:15377"/>
        <dbReference type="ChEBI" id="CHEBI:15378"/>
        <dbReference type="ChEBI" id="CHEBI:30616"/>
        <dbReference type="ChEBI" id="CHEBI:43474"/>
        <dbReference type="ChEBI" id="CHEBI:456216"/>
        <dbReference type="EC" id="5.6.2.4"/>
    </reaction>
</comment>
<keyword evidence="5 16" id="KW-0378">Hydrolase</keyword>
<dbReference type="OrthoDB" id="9810135at2"/>
<feature type="binding site" evidence="16">
    <location>
        <begin position="17"/>
        <end position="24"/>
    </location>
    <ligand>
        <name>ATP</name>
        <dbReference type="ChEBI" id="CHEBI:30616"/>
    </ligand>
</feature>
<feature type="domain" description="UvrD-like helicase ATP-binding" evidence="17">
    <location>
        <begin position="1"/>
        <end position="475"/>
    </location>
</feature>
<reference evidence="20" key="1">
    <citation type="journal article" date="2014" name="Sci. Data">
        <title>Genomes of diverse isolates of the marine cyanobacterium Prochlorococcus.</title>
        <authorList>
            <person name="Biller S."/>
            <person name="Berube P."/>
            <person name="Thompson J."/>
            <person name="Kelly L."/>
            <person name="Roggensack S."/>
            <person name="Awad L."/>
            <person name="Roache-Johnson K."/>
            <person name="Ding H."/>
            <person name="Giovannoni S.J."/>
            <person name="Moore L.R."/>
            <person name="Chisholm S.W."/>
        </authorList>
    </citation>
    <scope>NUCLEOTIDE SEQUENCE [LARGE SCALE GENOMIC DNA]</scope>
    <source>
        <strain evidence="20">MIT 9302</strain>
    </source>
</reference>
<evidence type="ECO:0000256" key="6">
    <source>
        <dbReference type="ARBA" id="ARBA00022806"/>
    </source>
</evidence>
<dbReference type="InterPro" id="IPR027417">
    <property type="entry name" value="P-loop_NTPase"/>
</dbReference>
<keyword evidence="7" id="KW-0269">Exonuclease</keyword>
<dbReference type="InterPro" id="IPR000212">
    <property type="entry name" value="DNA_helicase_UvrD/REP"/>
</dbReference>
<dbReference type="PROSITE" id="PS51198">
    <property type="entry name" value="UVRD_HELICASE_ATP_BIND"/>
    <property type="match status" value="1"/>
</dbReference>
<dbReference type="AlphaFoldDB" id="A0A0A2A7Q4"/>
<feature type="domain" description="UvrD-like helicase C-terminal" evidence="18">
    <location>
        <begin position="487"/>
        <end position="742"/>
    </location>
</feature>
<dbReference type="PROSITE" id="PS51217">
    <property type="entry name" value="UVRD_HELICASE_CTER"/>
    <property type="match status" value="1"/>
</dbReference>
<dbReference type="PANTHER" id="PTHR11070">
    <property type="entry name" value="UVRD / RECB / PCRA DNA HELICASE FAMILY MEMBER"/>
    <property type="match status" value="1"/>
</dbReference>